<reference evidence="1 2" key="1">
    <citation type="journal article" date="2022" name="Genome Biol. Evol.">
        <title>The Spruce Budworm Genome: Reconstructing the Evolutionary History of Antifreeze Proteins.</title>
        <authorList>
            <person name="Beliveau C."/>
            <person name="Gagne P."/>
            <person name="Picq S."/>
            <person name="Vernygora O."/>
            <person name="Keeling C.I."/>
            <person name="Pinkney K."/>
            <person name="Doucet D."/>
            <person name="Wen F."/>
            <person name="Johnston J.S."/>
            <person name="Maaroufi H."/>
            <person name="Boyle B."/>
            <person name="Laroche J."/>
            <person name="Dewar K."/>
            <person name="Juretic N."/>
            <person name="Blackburn G."/>
            <person name="Nisole A."/>
            <person name="Brunet B."/>
            <person name="Brandao M."/>
            <person name="Lumley L."/>
            <person name="Duan J."/>
            <person name="Quan G."/>
            <person name="Lucarotti C.J."/>
            <person name="Roe A.D."/>
            <person name="Sperling F.A.H."/>
            <person name="Levesque R.C."/>
            <person name="Cusson M."/>
        </authorList>
    </citation>
    <scope>NUCLEOTIDE SEQUENCE [LARGE SCALE GENOMIC DNA]</scope>
    <source>
        <strain evidence="1">Glfc:IPQL:Cfum</strain>
    </source>
</reference>
<dbReference type="EMBL" id="CM046110">
    <property type="protein sequence ID" value="KAI8422286.1"/>
    <property type="molecule type" value="Genomic_DNA"/>
</dbReference>
<organism evidence="1 2">
    <name type="scientific">Choristoneura fumiferana</name>
    <name type="common">Spruce budworm moth</name>
    <name type="synonym">Archips fumiferana</name>
    <dbReference type="NCBI Taxonomy" id="7141"/>
    <lineage>
        <taxon>Eukaryota</taxon>
        <taxon>Metazoa</taxon>
        <taxon>Ecdysozoa</taxon>
        <taxon>Arthropoda</taxon>
        <taxon>Hexapoda</taxon>
        <taxon>Insecta</taxon>
        <taxon>Pterygota</taxon>
        <taxon>Neoptera</taxon>
        <taxon>Endopterygota</taxon>
        <taxon>Lepidoptera</taxon>
        <taxon>Glossata</taxon>
        <taxon>Ditrysia</taxon>
        <taxon>Tortricoidea</taxon>
        <taxon>Tortricidae</taxon>
        <taxon>Tortricinae</taxon>
        <taxon>Choristoneura</taxon>
    </lineage>
</organism>
<protein>
    <submittedName>
        <fullName evidence="1">Uncharacterized protein</fullName>
    </submittedName>
</protein>
<evidence type="ECO:0000313" key="1">
    <source>
        <dbReference type="EMBL" id="KAI8422286.1"/>
    </source>
</evidence>
<name>A0ACC0JDS2_CHOFU</name>
<dbReference type="Proteomes" id="UP001064048">
    <property type="component" value="Chromosome 10"/>
</dbReference>
<accession>A0ACC0JDS2</accession>
<sequence length="89" mass="9500">MWIAQCCFLLLNFIGLSTGLLCYNCSSTNRDWNHCSGDFGTASPFAFNSSRLFLINCTGARLLPGRQGGPPAAGAAHTHEGHGLQAREA</sequence>
<evidence type="ECO:0000313" key="2">
    <source>
        <dbReference type="Proteomes" id="UP001064048"/>
    </source>
</evidence>
<keyword evidence="2" id="KW-1185">Reference proteome</keyword>
<gene>
    <name evidence="1" type="ORF">MSG28_006168</name>
</gene>
<comment type="caution">
    <text evidence="1">The sequence shown here is derived from an EMBL/GenBank/DDBJ whole genome shotgun (WGS) entry which is preliminary data.</text>
</comment>
<proteinExistence type="predicted"/>